<evidence type="ECO:0000259" key="9">
    <source>
        <dbReference type="Pfam" id="PF16916"/>
    </source>
</evidence>
<dbReference type="InterPro" id="IPR058533">
    <property type="entry name" value="Cation_efflux_TM"/>
</dbReference>
<dbReference type="OrthoDB" id="9806522at2"/>
<keyword evidence="3" id="KW-0813">Transport</keyword>
<dbReference type="GO" id="GO:0006882">
    <property type="term" value="P:intracellular zinc ion homeostasis"/>
    <property type="evidence" value="ECO:0007669"/>
    <property type="project" value="TreeGrafter"/>
</dbReference>
<sequence>MSISRKQQLIWLSFGVSVILMLLKFVAWWLTGSSAILSDALESIVNVLASGFATYSVYLASQPSDLNHPYGHGKIEFFSAGLEGVLILLAGIFIIVQAIRQWIYPEPIQKLDTGMILVGITMVVNYVVGYYVQKEGEKQGSPSLIADGKHLQLDALSTLILLFGIGLVLLSGFVWLDRLISVVFGVILIFNGFQIARKSAGGLMDEADDSTVKRVVDILRDHRKDYWIDIHNLRIQHYGADLHIDCHLTLPYYWDLEKVHTAVHEVEAILEVEFNSRVEIFVHVDPCLPACCHHCQLKDCPVRQFPRKKEINWTRQNLVLNQKHFLEALKE</sequence>
<dbReference type="Gene3D" id="1.20.1510.10">
    <property type="entry name" value="Cation efflux protein transmembrane domain"/>
    <property type="match status" value="1"/>
</dbReference>
<dbReference type="GO" id="GO:0005886">
    <property type="term" value="C:plasma membrane"/>
    <property type="evidence" value="ECO:0007669"/>
    <property type="project" value="TreeGrafter"/>
</dbReference>
<dbReference type="SUPFAM" id="SSF161111">
    <property type="entry name" value="Cation efflux protein transmembrane domain-like"/>
    <property type="match status" value="1"/>
</dbReference>
<feature type="transmembrane region" description="Helical" evidence="7">
    <location>
        <begin position="82"/>
        <end position="103"/>
    </location>
</feature>
<comment type="similarity">
    <text evidence="2">Belongs to the cation diffusion facilitator (CDF) transporter (TC 2.A.4) family.</text>
</comment>
<dbReference type="GO" id="GO:0015093">
    <property type="term" value="F:ferrous iron transmembrane transporter activity"/>
    <property type="evidence" value="ECO:0007669"/>
    <property type="project" value="TreeGrafter"/>
</dbReference>
<comment type="subcellular location">
    <subcellularLocation>
        <location evidence="1">Membrane</location>
        <topology evidence="1">Multi-pass membrane protein</topology>
    </subcellularLocation>
</comment>
<organism evidence="10 11">
    <name type="scientific">Siphonobacter curvatus</name>
    <dbReference type="NCBI Taxonomy" id="2094562"/>
    <lineage>
        <taxon>Bacteria</taxon>
        <taxon>Pseudomonadati</taxon>
        <taxon>Bacteroidota</taxon>
        <taxon>Cytophagia</taxon>
        <taxon>Cytophagales</taxon>
        <taxon>Cytophagaceae</taxon>
        <taxon>Siphonobacter</taxon>
    </lineage>
</organism>
<gene>
    <name evidence="10" type="ORF">C5O19_09655</name>
</gene>
<feature type="domain" description="Cation efflux protein cytoplasmic" evidence="9">
    <location>
        <begin position="208"/>
        <end position="287"/>
    </location>
</feature>
<feature type="domain" description="Cation efflux protein transmembrane" evidence="8">
    <location>
        <begin position="10"/>
        <end position="204"/>
    </location>
</feature>
<proteinExistence type="inferred from homology"/>
<name>A0A2S7IQ71_9BACT</name>
<dbReference type="PANTHER" id="PTHR43840">
    <property type="entry name" value="MITOCHONDRIAL METAL TRANSPORTER 1-RELATED"/>
    <property type="match status" value="1"/>
</dbReference>
<evidence type="ECO:0000313" key="11">
    <source>
        <dbReference type="Proteomes" id="UP000239590"/>
    </source>
</evidence>
<dbReference type="InterPro" id="IPR050291">
    <property type="entry name" value="CDF_Transporter"/>
</dbReference>
<accession>A0A2S7IQ71</accession>
<dbReference type="GO" id="GO:0015086">
    <property type="term" value="F:cadmium ion transmembrane transporter activity"/>
    <property type="evidence" value="ECO:0007669"/>
    <property type="project" value="TreeGrafter"/>
</dbReference>
<dbReference type="Gene3D" id="3.30.70.1350">
    <property type="entry name" value="Cation efflux protein, cytoplasmic domain"/>
    <property type="match status" value="1"/>
</dbReference>
<dbReference type="AlphaFoldDB" id="A0A2S7IQ71"/>
<evidence type="ECO:0000256" key="3">
    <source>
        <dbReference type="ARBA" id="ARBA00022448"/>
    </source>
</evidence>
<evidence type="ECO:0000256" key="2">
    <source>
        <dbReference type="ARBA" id="ARBA00008114"/>
    </source>
</evidence>
<dbReference type="GO" id="GO:0015341">
    <property type="term" value="F:zinc efflux antiporter activity"/>
    <property type="evidence" value="ECO:0007669"/>
    <property type="project" value="TreeGrafter"/>
</dbReference>
<evidence type="ECO:0000256" key="1">
    <source>
        <dbReference type="ARBA" id="ARBA00004141"/>
    </source>
</evidence>
<dbReference type="Pfam" id="PF16916">
    <property type="entry name" value="ZT_dimer"/>
    <property type="match status" value="1"/>
</dbReference>
<dbReference type="InterPro" id="IPR027470">
    <property type="entry name" value="Cation_efflux_CTD"/>
</dbReference>
<feature type="transmembrane region" description="Helical" evidence="7">
    <location>
        <begin position="179"/>
        <end position="196"/>
    </location>
</feature>
<keyword evidence="6 7" id="KW-0472">Membrane</keyword>
<evidence type="ECO:0000259" key="8">
    <source>
        <dbReference type="Pfam" id="PF01545"/>
    </source>
</evidence>
<protein>
    <submittedName>
        <fullName evidence="10">Cation diffusion facilitator family transporter</fullName>
    </submittedName>
</protein>
<dbReference type="InterPro" id="IPR002524">
    <property type="entry name" value="Cation_efflux"/>
</dbReference>
<evidence type="ECO:0000256" key="5">
    <source>
        <dbReference type="ARBA" id="ARBA00022989"/>
    </source>
</evidence>
<evidence type="ECO:0000313" key="10">
    <source>
        <dbReference type="EMBL" id="PQA59867.1"/>
    </source>
</evidence>
<dbReference type="RefSeq" id="WP_104711687.1">
    <property type="nucleotide sequence ID" value="NZ_PTRA01000001.1"/>
</dbReference>
<evidence type="ECO:0000256" key="4">
    <source>
        <dbReference type="ARBA" id="ARBA00022692"/>
    </source>
</evidence>
<feature type="transmembrane region" description="Helical" evidence="7">
    <location>
        <begin position="153"/>
        <end position="173"/>
    </location>
</feature>
<comment type="caution">
    <text evidence="10">The sequence shown here is derived from an EMBL/GenBank/DDBJ whole genome shotgun (WGS) entry which is preliminary data.</text>
</comment>
<dbReference type="NCBIfam" id="TIGR01297">
    <property type="entry name" value="CDF"/>
    <property type="match status" value="1"/>
</dbReference>
<keyword evidence="4 7" id="KW-0812">Transmembrane</keyword>
<evidence type="ECO:0000256" key="7">
    <source>
        <dbReference type="SAM" id="Phobius"/>
    </source>
</evidence>
<reference evidence="11" key="1">
    <citation type="submission" date="2018-02" db="EMBL/GenBank/DDBJ databases">
        <title>Genome sequencing of Solimonas sp. HR-BB.</title>
        <authorList>
            <person name="Lee Y."/>
            <person name="Jeon C.O."/>
        </authorList>
    </citation>
    <scope>NUCLEOTIDE SEQUENCE [LARGE SCALE GENOMIC DNA]</scope>
    <source>
        <strain evidence="11">HR-U</strain>
    </source>
</reference>
<feature type="transmembrane region" description="Helical" evidence="7">
    <location>
        <begin position="9"/>
        <end position="31"/>
    </location>
</feature>
<keyword evidence="5 7" id="KW-1133">Transmembrane helix</keyword>
<dbReference type="EMBL" id="PTRA01000001">
    <property type="protein sequence ID" value="PQA59867.1"/>
    <property type="molecule type" value="Genomic_DNA"/>
</dbReference>
<dbReference type="InterPro" id="IPR027469">
    <property type="entry name" value="Cation_efflux_TMD_sf"/>
</dbReference>
<dbReference type="Pfam" id="PF01545">
    <property type="entry name" value="Cation_efflux"/>
    <property type="match status" value="1"/>
</dbReference>
<dbReference type="Proteomes" id="UP000239590">
    <property type="component" value="Unassembled WGS sequence"/>
</dbReference>
<evidence type="ECO:0000256" key="6">
    <source>
        <dbReference type="ARBA" id="ARBA00023136"/>
    </source>
</evidence>
<dbReference type="InterPro" id="IPR036837">
    <property type="entry name" value="Cation_efflux_CTD_sf"/>
</dbReference>
<dbReference type="SUPFAM" id="SSF160240">
    <property type="entry name" value="Cation efflux protein cytoplasmic domain-like"/>
    <property type="match status" value="1"/>
</dbReference>
<dbReference type="PANTHER" id="PTHR43840:SF15">
    <property type="entry name" value="MITOCHONDRIAL METAL TRANSPORTER 1-RELATED"/>
    <property type="match status" value="1"/>
</dbReference>
<keyword evidence="11" id="KW-1185">Reference proteome</keyword>
<feature type="transmembrane region" description="Helical" evidence="7">
    <location>
        <begin position="115"/>
        <end position="132"/>
    </location>
</feature>